<accession>A0AAD5UMW4</accession>
<name>A0AAD5UMW4_9FUNG</name>
<comment type="caution">
    <text evidence="2">The sequence shown here is derived from an EMBL/GenBank/DDBJ whole genome shotgun (WGS) entry which is preliminary data.</text>
</comment>
<evidence type="ECO:0000313" key="3">
    <source>
        <dbReference type="Proteomes" id="UP001210925"/>
    </source>
</evidence>
<reference evidence="2" key="1">
    <citation type="submission" date="2020-05" db="EMBL/GenBank/DDBJ databases">
        <title>Phylogenomic resolution of chytrid fungi.</title>
        <authorList>
            <person name="Stajich J.E."/>
            <person name="Amses K."/>
            <person name="Simmons R."/>
            <person name="Seto K."/>
            <person name="Myers J."/>
            <person name="Bonds A."/>
            <person name="Quandt C.A."/>
            <person name="Barry K."/>
            <person name="Liu P."/>
            <person name="Grigoriev I."/>
            <person name="Longcore J.E."/>
            <person name="James T.Y."/>
        </authorList>
    </citation>
    <scope>NUCLEOTIDE SEQUENCE</scope>
    <source>
        <strain evidence="2">PLAUS21</strain>
    </source>
</reference>
<gene>
    <name evidence="2" type="ORF">HK103_000947</name>
</gene>
<dbReference type="EMBL" id="JADGKB010000012">
    <property type="protein sequence ID" value="KAJ3260312.1"/>
    <property type="molecule type" value="Genomic_DNA"/>
</dbReference>
<dbReference type="PANTHER" id="PTHR13138:SF3">
    <property type="entry name" value="CD2 ANTIGEN CYTOPLASMIC TAIL-BINDING PROTEIN 2"/>
    <property type="match status" value="1"/>
</dbReference>
<dbReference type="InterPro" id="IPR039905">
    <property type="entry name" value="CD2BP2/Lin1"/>
</dbReference>
<feature type="compositionally biased region" description="Acidic residues" evidence="1">
    <location>
        <begin position="43"/>
        <end position="59"/>
    </location>
</feature>
<dbReference type="Proteomes" id="UP001210925">
    <property type="component" value="Unassembled WGS sequence"/>
</dbReference>
<keyword evidence="3" id="KW-1185">Reference proteome</keyword>
<dbReference type="GO" id="GO:0005682">
    <property type="term" value="C:U5 snRNP"/>
    <property type="evidence" value="ECO:0007669"/>
    <property type="project" value="InterPro"/>
</dbReference>
<evidence type="ECO:0000256" key="1">
    <source>
        <dbReference type="SAM" id="MobiDB-lite"/>
    </source>
</evidence>
<protein>
    <submittedName>
        <fullName evidence="2">Uncharacterized protein</fullName>
    </submittedName>
</protein>
<organism evidence="2 3">
    <name type="scientific">Boothiomyces macroporosus</name>
    <dbReference type="NCBI Taxonomy" id="261099"/>
    <lineage>
        <taxon>Eukaryota</taxon>
        <taxon>Fungi</taxon>
        <taxon>Fungi incertae sedis</taxon>
        <taxon>Chytridiomycota</taxon>
        <taxon>Chytridiomycota incertae sedis</taxon>
        <taxon>Chytridiomycetes</taxon>
        <taxon>Rhizophydiales</taxon>
        <taxon>Terramycetaceae</taxon>
        <taxon>Boothiomyces</taxon>
    </lineage>
</organism>
<sequence length="330" mass="39112">MKRKEDSLESSKKKVKFDENGPDLDDDDLDLEVRKKGFKEDGYESDDAVDDNSDSDDDLPTNKMQEEDIFQEEQPKKTFLKSRDIEGQEWTMNEEMESFNMDQELQEGDFTEAGVYVKKKDEHEIHDSWLKDVSKTDIERAHIAQEIRNQRESVMNKTNETDPNILWRQILPILEPRETINKAIKRLGLAFQKVPKWKKKKAESNLSEEEKQKQKVMFDKLTNLSSKLFEIDVNAYDKSYEEIVLLLKQNKLLNHDWMPGMELESAEEDKDIEYYEYKWKDEEKLHIVERDQLLALIESGFFDKEAFVRKIKNDTALDYQSGFIPIQEFK</sequence>
<dbReference type="PANTHER" id="PTHR13138">
    <property type="entry name" value="PROTEIN LIN1"/>
    <property type="match status" value="1"/>
</dbReference>
<dbReference type="AlphaFoldDB" id="A0AAD5UMW4"/>
<evidence type="ECO:0000313" key="2">
    <source>
        <dbReference type="EMBL" id="KAJ3260312.1"/>
    </source>
</evidence>
<proteinExistence type="predicted"/>
<feature type="compositionally biased region" description="Acidic residues" evidence="1">
    <location>
        <begin position="20"/>
        <end position="30"/>
    </location>
</feature>
<feature type="compositionally biased region" description="Basic and acidic residues" evidence="1">
    <location>
        <begin position="31"/>
        <end position="42"/>
    </location>
</feature>
<feature type="compositionally biased region" description="Basic and acidic residues" evidence="1">
    <location>
        <begin position="1"/>
        <end position="19"/>
    </location>
</feature>
<feature type="region of interest" description="Disordered" evidence="1">
    <location>
        <begin position="1"/>
        <end position="76"/>
    </location>
</feature>